<evidence type="ECO:0000313" key="2">
    <source>
        <dbReference type="EMBL" id="OGC40589.1"/>
    </source>
</evidence>
<accession>A0A1F4U6U0</accession>
<evidence type="ECO:0000313" key="3">
    <source>
        <dbReference type="Proteomes" id="UP000179242"/>
    </source>
</evidence>
<comment type="caution">
    <text evidence="2">The sequence shown here is derived from an EMBL/GenBank/DDBJ whole genome shotgun (WGS) entry which is preliminary data.</text>
</comment>
<dbReference type="Proteomes" id="UP000179242">
    <property type="component" value="Unassembled WGS sequence"/>
</dbReference>
<reference evidence="2 3" key="1">
    <citation type="journal article" date="2016" name="Nat. Commun.">
        <title>Thousands of microbial genomes shed light on interconnected biogeochemical processes in an aquifer system.</title>
        <authorList>
            <person name="Anantharaman K."/>
            <person name="Brown C.T."/>
            <person name="Hug L.A."/>
            <person name="Sharon I."/>
            <person name="Castelle C.J."/>
            <person name="Probst A.J."/>
            <person name="Thomas B.C."/>
            <person name="Singh A."/>
            <person name="Wilkins M.J."/>
            <person name="Karaoz U."/>
            <person name="Brodie E.L."/>
            <person name="Williams K.H."/>
            <person name="Hubbard S.S."/>
            <person name="Banfield J.F."/>
        </authorList>
    </citation>
    <scope>NUCLEOTIDE SEQUENCE [LARGE SCALE GENOMIC DNA]</scope>
</reference>
<protein>
    <submittedName>
        <fullName evidence="2">Uncharacterized protein</fullName>
    </submittedName>
</protein>
<feature type="transmembrane region" description="Helical" evidence="1">
    <location>
        <begin position="108"/>
        <end position="127"/>
    </location>
</feature>
<proteinExistence type="predicted"/>
<dbReference type="EMBL" id="MEUJ01000003">
    <property type="protein sequence ID" value="OGC40589.1"/>
    <property type="molecule type" value="Genomic_DNA"/>
</dbReference>
<sequence>MRITYPETFKYVARANLRDPDKKTYFPCLKLAWENRRISVLGSVSRAVEDISQSDCYLAVSFSLLGNQIRPLLERAPIMGLIGGSLIVGLNFANFFLSDYSFARKLFFIHASFSAGVFFILGGFLVLPKEEKESRALSMFCGRGTNIEQ</sequence>
<organism evidence="2 3">
    <name type="scientific">candidate division WOR-1 bacterium RIFOXYC2_FULL_46_14</name>
    <dbReference type="NCBI Taxonomy" id="1802587"/>
    <lineage>
        <taxon>Bacteria</taxon>
        <taxon>Bacillati</taxon>
        <taxon>Saganbacteria</taxon>
    </lineage>
</organism>
<evidence type="ECO:0000256" key="1">
    <source>
        <dbReference type="SAM" id="Phobius"/>
    </source>
</evidence>
<keyword evidence="1" id="KW-0472">Membrane</keyword>
<gene>
    <name evidence="2" type="ORF">A2438_06195</name>
</gene>
<name>A0A1F4U6U0_UNCSA</name>
<keyword evidence="1" id="KW-1133">Transmembrane helix</keyword>
<feature type="transmembrane region" description="Helical" evidence="1">
    <location>
        <begin position="78"/>
        <end position="96"/>
    </location>
</feature>
<keyword evidence="1" id="KW-0812">Transmembrane</keyword>
<dbReference type="AlphaFoldDB" id="A0A1F4U6U0"/>